<dbReference type="AlphaFoldDB" id="A0A1S8X5I8"/>
<reference evidence="2 3" key="1">
    <citation type="submission" date="2015-03" db="EMBL/GenBank/DDBJ databases">
        <title>Draft genome of the nematode, Opisthorchis viverrini.</title>
        <authorList>
            <person name="Mitreva M."/>
        </authorList>
    </citation>
    <scope>NUCLEOTIDE SEQUENCE [LARGE SCALE GENOMIC DNA]</scope>
    <source>
        <strain evidence="2">Khon Kaen</strain>
    </source>
</reference>
<dbReference type="Proteomes" id="UP000243686">
    <property type="component" value="Unassembled WGS sequence"/>
</dbReference>
<protein>
    <recommendedName>
        <fullName evidence="4">Peptidase A2 domain-containing protein</fullName>
    </recommendedName>
</protein>
<feature type="non-terminal residue" evidence="2">
    <location>
        <position position="1"/>
    </location>
</feature>
<evidence type="ECO:0000256" key="1">
    <source>
        <dbReference type="SAM" id="MobiDB-lite"/>
    </source>
</evidence>
<keyword evidence="3" id="KW-1185">Reference proteome</keyword>
<dbReference type="EMBL" id="KV891919">
    <property type="protein sequence ID" value="OON21999.1"/>
    <property type="molecule type" value="Genomic_DNA"/>
</dbReference>
<sequence>FIEVPVVSLIACVDRLQVCYLCLKPYHQAKLCRSRHACVFQLCVGKHPALLHRPSSSKTENEPEPPEIESEDVHRSISDVPKSNISLAIRGPGGEVVVNVFLDDGASTTLIHNSPLPKLGLKGTPASLIIKTITGECVTRSASVSFSRESLDSEEVMSVHRAWVVDSMPCLRSLAPRPEQSRKGPLGWTFLGPLYSNPNKNQSEAIFYHISQTEDLNLQLERMFNFEFLEAACTKRAMSLNDRVTYDRMLASLEIVDGHYKIPLS</sequence>
<evidence type="ECO:0008006" key="4">
    <source>
        <dbReference type="Google" id="ProtNLM"/>
    </source>
</evidence>
<evidence type="ECO:0000313" key="3">
    <source>
        <dbReference type="Proteomes" id="UP000243686"/>
    </source>
</evidence>
<feature type="region of interest" description="Disordered" evidence="1">
    <location>
        <begin position="53"/>
        <end position="75"/>
    </location>
</feature>
<proteinExistence type="predicted"/>
<dbReference type="PANTHER" id="PTHR47331">
    <property type="entry name" value="PHD-TYPE DOMAIN-CONTAINING PROTEIN"/>
    <property type="match status" value="1"/>
</dbReference>
<evidence type="ECO:0000313" key="2">
    <source>
        <dbReference type="EMBL" id="OON21999.1"/>
    </source>
</evidence>
<organism evidence="2 3">
    <name type="scientific">Opisthorchis viverrini</name>
    <name type="common">Southeast Asian liver fluke</name>
    <dbReference type="NCBI Taxonomy" id="6198"/>
    <lineage>
        <taxon>Eukaryota</taxon>
        <taxon>Metazoa</taxon>
        <taxon>Spiralia</taxon>
        <taxon>Lophotrochozoa</taxon>
        <taxon>Platyhelminthes</taxon>
        <taxon>Trematoda</taxon>
        <taxon>Digenea</taxon>
        <taxon>Opisthorchiida</taxon>
        <taxon>Opisthorchiata</taxon>
        <taxon>Opisthorchiidae</taxon>
        <taxon>Opisthorchis</taxon>
    </lineage>
</organism>
<name>A0A1S8X5I8_OPIVI</name>
<feature type="non-terminal residue" evidence="2">
    <location>
        <position position="265"/>
    </location>
</feature>
<accession>A0A1S8X5I8</accession>
<gene>
    <name evidence="2" type="ORF">X801_02098</name>
</gene>